<protein>
    <submittedName>
        <fullName evidence="2">Outer membrane lipoprotein carrier protein LolA</fullName>
    </submittedName>
</protein>
<dbReference type="CDD" id="cd16325">
    <property type="entry name" value="LolA"/>
    <property type="match status" value="1"/>
</dbReference>
<name>A0A3D5J4M9_9FLAO</name>
<reference evidence="2 3" key="1">
    <citation type="journal article" date="2018" name="Nat. Biotechnol.">
        <title>A standardized bacterial taxonomy based on genome phylogeny substantially revises the tree of life.</title>
        <authorList>
            <person name="Parks D.H."/>
            <person name="Chuvochina M."/>
            <person name="Waite D.W."/>
            <person name="Rinke C."/>
            <person name="Skarshewski A."/>
            <person name="Chaumeil P.A."/>
            <person name="Hugenholtz P."/>
        </authorList>
    </citation>
    <scope>NUCLEOTIDE SEQUENCE [LARGE SCALE GENOMIC DNA]</scope>
    <source>
        <strain evidence="2">UBA9359</strain>
    </source>
</reference>
<dbReference type="InterPro" id="IPR004564">
    <property type="entry name" value="OM_lipoprot_carrier_LolA-like"/>
</dbReference>
<dbReference type="EMBL" id="DPMF01000412">
    <property type="protein sequence ID" value="HCV82923.1"/>
    <property type="molecule type" value="Genomic_DNA"/>
</dbReference>
<comment type="caution">
    <text evidence="2">The sequence shown here is derived from an EMBL/GenBank/DDBJ whole genome shotgun (WGS) entry which is preliminary data.</text>
</comment>
<evidence type="ECO:0000313" key="2">
    <source>
        <dbReference type="EMBL" id="HCV82923.1"/>
    </source>
</evidence>
<accession>A0A3D5J4M9</accession>
<evidence type="ECO:0000313" key="3">
    <source>
        <dbReference type="Proteomes" id="UP000264330"/>
    </source>
</evidence>
<proteinExistence type="predicted"/>
<dbReference type="PANTHER" id="PTHR35869">
    <property type="entry name" value="OUTER-MEMBRANE LIPOPROTEIN CARRIER PROTEIN"/>
    <property type="match status" value="1"/>
</dbReference>
<sequence length="221" mass="25690">MNIRQYGQINYLKSMRIFSFILFFWSFGVFAQQQNFTSVNLKSSPSQLTEKMESAKSLYGEFEQTKVMKMMDAEASSHGKIYYKSPDIIKWQYTKPFPYSLLFKNDFLYIDDDGQKSKQDMSANKLFAKLGDLITGSLNGKLLQDDANFDVEYRKKKNVVEAVITPKNKSMADMFEKVIMSFSEDQMLQSVKLQEDTGDYTLITFKNWYINKPIKAAVFQP</sequence>
<keyword evidence="1" id="KW-0732">Signal</keyword>
<dbReference type="AlphaFoldDB" id="A0A3D5J4M9"/>
<dbReference type="Pfam" id="PF03548">
    <property type="entry name" value="LolA"/>
    <property type="match status" value="1"/>
</dbReference>
<dbReference type="InterPro" id="IPR029046">
    <property type="entry name" value="LolA/LolB/LppX"/>
</dbReference>
<evidence type="ECO:0000256" key="1">
    <source>
        <dbReference type="ARBA" id="ARBA00022729"/>
    </source>
</evidence>
<dbReference type="PANTHER" id="PTHR35869:SF1">
    <property type="entry name" value="OUTER-MEMBRANE LIPOPROTEIN CARRIER PROTEIN"/>
    <property type="match status" value="1"/>
</dbReference>
<keyword evidence="2" id="KW-0449">Lipoprotein</keyword>
<dbReference type="Gene3D" id="2.50.20.10">
    <property type="entry name" value="Lipoprotein localisation LolA/LolB/LppX"/>
    <property type="match status" value="1"/>
</dbReference>
<dbReference type="Proteomes" id="UP000264330">
    <property type="component" value="Unassembled WGS sequence"/>
</dbReference>
<organism evidence="2 3">
    <name type="scientific">Zunongwangia profunda</name>
    <dbReference type="NCBI Taxonomy" id="398743"/>
    <lineage>
        <taxon>Bacteria</taxon>
        <taxon>Pseudomonadati</taxon>
        <taxon>Bacteroidota</taxon>
        <taxon>Flavobacteriia</taxon>
        <taxon>Flavobacteriales</taxon>
        <taxon>Flavobacteriaceae</taxon>
        <taxon>Zunongwangia</taxon>
    </lineage>
</organism>
<gene>
    <name evidence="2" type="ORF">DGQ38_17940</name>
</gene>
<dbReference type="SUPFAM" id="SSF89392">
    <property type="entry name" value="Prokaryotic lipoproteins and lipoprotein localization factors"/>
    <property type="match status" value="1"/>
</dbReference>